<keyword evidence="7" id="KW-0642">Proline metabolism</keyword>
<evidence type="ECO:0000256" key="3">
    <source>
        <dbReference type="ARBA" id="ARBA00022630"/>
    </source>
</evidence>
<dbReference type="AlphaFoldDB" id="A0AA37Q0B8"/>
<evidence type="ECO:0000256" key="2">
    <source>
        <dbReference type="ARBA" id="ARBA00012695"/>
    </source>
</evidence>
<dbReference type="PIRSF" id="PIRSF000196">
    <property type="entry name" value="Pro_dehydrog"/>
    <property type="match status" value="1"/>
</dbReference>
<evidence type="ECO:0000256" key="10">
    <source>
        <dbReference type="PIRSR" id="PIRSR000196-2"/>
    </source>
</evidence>
<evidence type="ECO:0000256" key="9">
    <source>
        <dbReference type="PIRSR" id="PIRSR000196-1"/>
    </source>
</evidence>
<dbReference type="InterPro" id="IPR015659">
    <property type="entry name" value="Proline_oxidase"/>
</dbReference>
<comment type="cofactor">
    <cofactor evidence="10">
        <name>FAD</name>
        <dbReference type="ChEBI" id="CHEBI:57692"/>
    </cofactor>
    <text evidence="10">Binds 1 FAD per subunit.</text>
</comment>
<dbReference type="EMBL" id="BRXS01000001">
    <property type="protein sequence ID" value="GLC24054.1"/>
    <property type="molecule type" value="Genomic_DNA"/>
</dbReference>
<evidence type="ECO:0000256" key="1">
    <source>
        <dbReference type="ARBA" id="ARBA00004739"/>
    </source>
</evidence>
<keyword evidence="6" id="KW-0560">Oxidoreductase</keyword>
<dbReference type="GO" id="GO:0000166">
    <property type="term" value="F:nucleotide binding"/>
    <property type="evidence" value="ECO:0007669"/>
    <property type="project" value="UniProtKB-KW"/>
</dbReference>
<dbReference type="Gene3D" id="3.20.20.220">
    <property type="match status" value="1"/>
</dbReference>
<feature type="binding site" evidence="10">
    <location>
        <position position="166"/>
    </location>
    <ligand>
        <name>FAD</name>
        <dbReference type="ChEBI" id="CHEBI:57692"/>
    </ligand>
</feature>
<dbReference type="GO" id="GO:0004657">
    <property type="term" value="F:proline dehydrogenase activity"/>
    <property type="evidence" value="ECO:0007669"/>
    <property type="project" value="UniProtKB-EC"/>
</dbReference>
<dbReference type="Proteomes" id="UP001161325">
    <property type="component" value="Unassembled WGS sequence"/>
</dbReference>
<name>A0AA37Q0B8_9BACT</name>
<evidence type="ECO:0000259" key="11">
    <source>
        <dbReference type="Pfam" id="PF01619"/>
    </source>
</evidence>
<feature type="domain" description="Proline dehydrogenase" evidence="11">
    <location>
        <begin position="77"/>
        <end position="333"/>
    </location>
</feature>
<proteinExistence type="predicted"/>
<dbReference type="PANTHER" id="PTHR13914">
    <property type="entry name" value="PROLINE OXIDASE"/>
    <property type="match status" value="1"/>
</dbReference>
<evidence type="ECO:0000256" key="4">
    <source>
        <dbReference type="ARBA" id="ARBA00022741"/>
    </source>
</evidence>
<comment type="pathway">
    <text evidence="1">Amino-acid degradation; L-proline degradation into L-glutamate; L-glutamate from L-proline: step 1/2.</text>
</comment>
<dbReference type="InterPro" id="IPR008219">
    <property type="entry name" value="PRODH_bac_arc"/>
</dbReference>
<evidence type="ECO:0000256" key="7">
    <source>
        <dbReference type="ARBA" id="ARBA00023062"/>
    </source>
</evidence>
<dbReference type="SUPFAM" id="SSF51730">
    <property type="entry name" value="FAD-linked oxidoreductase"/>
    <property type="match status" value="1"/>
</dbReference>
<feature type="binding site" evidence="9">
    <location>
        <position position="321"/>
    </location>
    <ligand>
        <name>substrate</name>
    </ligand>
</feature>
<keyword evidence="4 10" id="KW-0547">Nucleotide-binding</keyword>
<organism evidence="12 13">
    <name type="scientific">Roseisolibacter agri</name>
    <dbReference type="NCBI Taxonomy" id="2014610"/>
    <lineage>
        <taxon>Bacteria</taxon>
        <taxon>Pseudomonadati</taxon>
        <taxon>Gemmatimonadota</taxon>
        <taxon>Gemmatimonadia</taxon>
        <taxon>Gemmatimonadales</taxon>
        <taxon>Gemmatimonadaceae</taxon>
        <taxon>Roseisolibacter</taxon>
    </lineage>
</organism>
<keyword evidence="13" id="KW-1185">Reference proteome</keyword>
<feature type="binding site" evidence="9">
    <location>
        <position position="322"/>
    </location>
    <ligand>
        <name>substrate</name>
    </ligand>
</feature>
<dbReference type="Pfam" id="PF01619">
    <property type="entry name" value="Pro_dh"/>
    <property type="match status" value="1"/>
</dbReference>
<dbReference type="EC" id="1.5.5.2" evidence="2"/>
<comment type="catalytic activity">
    <reaction evidence="8">
        <text>L-proline + a quinone = (S)-1-pyrroline-5-carboxylate + a quinol + H(+)</text>
        <dbReference type="Rhea" id="RHEA:23784"/>
        <dbReference type="ChEBI" id="CHEBI:15378"/>
        <dbReference type="ChEBI" id="CHEBI:17388"/>
        <dbReference type="ChEBI" id="CHEBI:24646"/>
        <dbReference type="ChEBI" id="CHEBI:60039"/>
        <dbReference type="ChEBI" id="CHEBI:132124"/>
        <dbReference type="EC" id="1.5.5.2"/>
    </reaction>
</comment>
<feature type="binding site" evidence="10">
    <location>
        <begin position="220"/>
        <end position="222"/>
    </location>
    <ligand>
        <name>FAD</name>
        <dbReference type="ChEBI" id="CHEBI:57692"/>
    </ligand>
</feature>
<keyword evidence="5 10" id="KW-0274">FAD</keyword>
<evidence type="ECO:0000313" key="13">
    <source>
        <dbReference type="Proteomes" id="UP001161325"/>
    </source>
</evidence>
<evidence type="ECO:0000256" key="8">
    <source>
        <dbReference type="ARBA" id="ARBA00048779"/>
    </source>
</evidence>
<comment type="caution">
    <text evidence="12">The sequence shown here is derived from an EMBL/GenBank/DDBJ whole genome shotgun (WGS) entry which is preliminary data.</text>
</comment>
<keyword evidence="3" id="KW-0285">Flavoprotein</keyword>
<evidence type="ECO:0000313" key="12">
    <source>
        <dbReference type="EMBL" id="GLC24054.1"/>
    </source>
</evidence>
<dbReference type="InterPro" id="IPR002872">
    <property type="entry name" value="Proline_DH_dom"/>
</dbReference>
<dbReference type="InterPro" id="IPR029041">
    <property type="entry name" value="FAD-linked_oxidoreductase-like"/>
</dbReference>
<evidence type="ECO:0000256" key="6">
    <source>
        <dbReference type="ARBA" id="ARBA00023002"/>
    </source>
</evidence>
<reference evidence="12" key="1">
    <citation type="submission" date="2022-08" db="EMBL/GenBank/DDBJ databases">
        <title>Draft genome sequencing of Roseisolibacter agri AW1220.</title>
        <authorList>
            <person name="Tobiishi Y."/>
            <person name="Tonouchi A."/>
        </authorList>
    </citation>
    <scope>NUCLEOTIDE SEQUENCE</scope>
    <source>
        <strain evidence="12">AW1220</strain>
    </source>
</reference>
<accession>A0AA37Q0B8</accession>
<dbReference type="PANTHER" id="PTHR13914:SF0">
    <property type="entry name" value="PROLINE DEHYDROGENASE 1, MITOCHONDRIAL"/>
    <property type="match status" value="1"/>
</dbReference>
<feature type="binding site" evidence="10">
    <location>
        <position position="234"/>
    </location>
    <ligand>
        <name>FAD</name>
        <dbReference type="ChEBI" id="CHEBI:57692"/>
    </ligand>
</feature>
<dbReference type="GO" id="GO:0010133">
    <property type="term" value="P:L-proline catabolic process to L-glutamate"/>
    <property type="evidence" value="ECO:0007669"/>
    <property type="project" value="InterPro"/>
</dbReference>
<gene>
    <name evidence="12" type="ORF">rosag_05670</name>
</gene>
<protein>
    <recommendedName>
        <fullName evidence="2">proline dehydrogenase</fullName>
        <ecNumber evidence="2">1.5.5.2</ecNumber>
    </recommendedName>
</protein>
<feature type="binding site" evidence="10">
    <location>
        <begin position="259"/>
        <end position="260"/>
    </location>
    <ligand>
        <name>FAD</name>
        <dbReference type="ChEBI" id="CHEBI:57692"/>
    </ligand>
</feature>
<evidence type="ECO:0000256" key="5">
    <source>
        <dbReference type="ARBA" id="ARBA00022827"/>
    </source>
</evidence>
<sequence length="361" mass="40229">MRGAGDPGPIARAGIFPAFPPAAARRGTIRLPSDLMLRNALLYLSNQQRVFRFIRDNRLAKRFASRFVAGETIEEALEAVAALNGRGIRASLDLLGESVTNAAEAQQTGREYVELLERIQARGLDANVSVKLTAMGQDIDEGLCVETIGAVLRTAQGFGNFVRLDMESSAYTQKTLDLFYGRLYPAYPENVGIVLQSYLYRTDDDVKRANQERCRVRICKGAYKEPPAVAYPDKADVDKSYVRAMQALMRDGRYPGIATHDEAIIAEAKRFAKAEGIATDRFEFQMLYGVRRDLQDALVREGYNVRVYVPFGTQWYPYLMRRLAERPANVAFMTGNIVKEVIGGRRNASRNGTRPRVGPGA</sequence>
<feature type="binding site" evidence="10">
    <location>
        <position position="196"/>
    </location>
    <ligand>
        <name>FAD</name>
        <dbReference type="ChEBI" id="CHEBI:57692"/>
    </ligand>
</feature>
<feature type="binding site" evidence="9">
    <location>
        <position position="131"/>
    </location>
    <ligand>
        <name>substrate</name>
    </ligand>
</feature>